<comment type="caution">
    <text evidence="1">The sequence shown here is derived from an EMBL/GenBank/DDBJ whole genome shotgun (WGS) entry which is preliminary data.</text>
</comment>
<sequence length="141" mass="16439">MAAPTLIPIACEPYRTETIGRYRDGQFFAKILRAGRPNGWYVYMHLFDHEGNYVSSDITMVGEADVLQGEMRERAERRLAELVAGLPEREFCDIAIRLFEFDHDGVRFALVDESEPERGDWVELYPERYGFHEPWDGLYDT</sequence>
<proteinExistence type="predicted"/>
<gene>
    <name evidence="1" type="ORF">ACFFH7_05950</name>
</gene>
<dbReference type="Proteomes" id="UP001589810">
    <property type="component" value="Unassembled WGS sequence"/>
</dbReference>
<keyword evidence="2" id="KW-1185">Reference proteome</keyword>
<reference evidence="1 2" key="1">
    <citation type="submission" date="2024-09" db="EMBL/GenBank/DDBJ databases">
        <authorList>
            <person name="Sun Q."/>
            <person name="Mori K."/>
        </authorList>
    </citation>
    <scope>NUCLEOTIDE SEQUENCE [LARGE SCALE GENOMIC DNA]</scope>
    <source>
        <strain evidence="1 2">TBRC 1432</strain>
    </source>
</reference>
<protein>
    <submittedName>
        <fullName evidence="1">Uncharacterized protein</fullName>
    </submittedName>
</protein>
<accession>A0ABV6ML30</accession>
<organism evidence="1 2">
    <name type="scientific">Kutzneria chonburiensis</name>
    <dbReference type="NCBI Taxonomy" id="1483604"/>
    <lineage>
        <taxon>Bacteria</taxon>
        <taxon>Bacillati</taxon>
        <taxon>Actinomycetota</taxon>
        <taxon>Actinomycetes</taxon>
        <taxon>Pseudonocardiales</taxon>
        <taxon>Pseudonocardiaceae</taxon>
        <taxon>Kutzneria</taxon>
    </lineage>
</organism>
<name>A0ABV6ML30_9PSEU</name>
<dbReference type="RefSeq" id="WP_273939846.1">
    <property type="nucleotide sequence ID" value="NZ_CP097263.1"/>
</dbReference>
<dbReference type="EMBL" id="JBHLUD010000001">
    <property type="protein sequence ID" value="MFC0541014.1"/>
    <property type="molecule type" value="Genomic_DNA"/>
</dbReference>
<evidence type="ECO:0000313" key="1">
    <source>
        <dbReference type="EMBL" id="MFC0541014.1"/>
    </source>
</evidence>
<evidence type="ECO:0000313" key="2">
    <source>
        <dbReference type="Proteomes" id="UP001589810"/>
    </source>
</evidence>